<dbReference type="AlphaFoldDB" id="A0A132BWT6"/>
<dbReference type="EMBL" id="LPUY01000068">
    <property type="protein sequence ID" value="KUP92764.1"/>
    <property type="molecule type" value="Genomic_DNA"/>
</dbReference>
<reference evidence="2 3" key="1">
    <citation type="submission" date="2015-12" db="EMBL/GenBank/DDBJ databases">
        <title>Genome sequence of the marine Rhodobacteraceae strain O3.65, Candidatus Tritonibacter horizontis.</title>
        <authorList>
            <person name="Poehlein A."/>
            <person name="Giebel H.A."/>
            <person name="Voget S."/>
            <person name="Brinkhoff T."/>
        </authorList>
    </citation>
    <scope>NUCLEOTIDE SEQUENCE [LARGE SCALE GENOMIC DNA]</scope>
    <source>
        <strain evidence="2 3">O3.65</strain>
    </source>
</reference>
<sequence length="80" mass="8719">MLAVMARHLAAENRAQEALAKGVDLVEQKRGTSPGGESGQCTGASRGLQNGLALADRRGLQDQRRKWQRRGKLLQPDLLL</sequence>
<evidence type="ECO:0000256" key="1">
    <source>
        <dbReference type="SAM" id="MobiDB-lite"/>
    </source>
</evidence>
<dbReference type="Proteomes" id="UP000068382">
    <property type="component" value="Unassembled WGS sequence"/>
</dbReference>
<accession>A0A132BWT6</accession>
<proteinExistence type="predicted"/>
<keyword evidence="3" id="KW-1185">Reference proteome</keyword>
<evidence type="ECO:0000313" key="2">
    <source>
        <dbReference type="EMBL" id="KUP92764.1"/>
    </source>
</evidence>
<gene>
    <name evidence="2" type="ORF">TRIHO_23560</name>
</gene>
<protein>
    <submittedName>
        <fullName evidence="2">Uncharacterized protein</fullName>
    </submittedName>
</protein>
<feature type="region of interest" description="Disordered" evidence="1">
    <location>
        <begin position="23"/>
        <end position="68"/>
    </location>
</feature>
<comment type="caution">
    <text evidence="2">The sequence shown here is derived from an EMBL/GenBank/DDBJ whole genome shotgun (WGS) entry which is preliminary data.</text>
</comment>
<organism evidence="2 3">
    <name type="scientific">Tritonibacter horizontis</name>
    <dbReference type="NCBI Taxonomy" id="1768241"/>
    <lineage>
        <taxon>Bacteria</taxon>
        <taxon>Pseudomonadati</taxon>
        <taxon>Pseudomonadota</taxon>
        <taxon>Alphaproteobacteria</taxon>
        <taxon>Rhodobacterales</taxon>
        <taxon>Paracoccaceae</taxon>
        <taxon>Tritonibacter</taxon>
    </lineage>
</organism>
<name>A0A132BWT6_9RHOB</name>
<feature type="compositionally biased region" description="Basic and acidic residues" evidence="1">
    <location>
        <begin position="55"/>
        <end position="65"/>
    </location>
</feature>
<evidence type="ECO:0000313" key="3">
    <source>
        <dbReference type="Proteomes" id="UP000068382"/>
    </source>
</evidence>